<accession>A0AAV7NP30</accession>
<dbReference type="AlphaFoldDB" id="A0AAV7NP30"/>
<dbReference type="Proteomes" id="UP001066276">
    <property type="component" value="Chromosome 8"/>
</dbReference>
<keyword evidence="3" id="KW-1185">Reference proteome</keyword>
<sequence length="138" mass="14595">MYFTFSSVASCDGPAGTNPHTKPTCADAACGVQEHHWAGTNEGRVSGTTREGGGTKSSVSAEQGGKENDEEERDGDEEEERAQRIAEPGEWLLPSRGEEDEEAADGGLKTAVALGGRILNPATLLEKRGISRCVTTPY</sequence>
<feature type="region of interest" description="Disordered" evidence="1">
    <location>
        <begin position="1"/>
        <end position="106"/>
    </location>
</feature>
<feature type="compositionally biased region" description="Acidic residues" evidence="1">
    <location>
        <begin position="68"/>
        <end position="80"/>
    </location>
</feature>
<comment type="caution">
    <text evidence="2">The sequence shown here is derived from an EMBL/GenBank/DDBJ whole genome shotgun (WGS) entry which is preliminary data.</text>
</comment>
<proteinExistence type="predicted"/>
<evidence type="ECO:0000256" key="1">
    <source>
        <dbReference type="SAM" id="MobiDB-lite"/>
    </source>
</evidence>
<name>A0AAV7NP30_PLEWA</name>
<reference evidence="2" key="1">
    <citation type="journal article" date="2022" name="bioRxiv">
        <title>Sequencing and chromosome-scale assembly of the giantPleurodeles waltlgenome.</title>
        <authorList>
            <person name="Brown T."/>
            <person name="Elewa A."/>
            <person name="Iarovenko S."/>
            <person name="Subramanian E."/>
            <person name="Araus A.J."/>
            <person name="Petzold A."/>
            <person name="Susuki M."/>
            <person name="Suzuki K.-i.T."/>
            <person name="Hayashi T."/>
            <person name="Toyoda A."/>
            <person name="Oliveira C."/>
            <person name="Osipova E."/>
            <person name="Leigh N.D."/>
            <person name="Simon A."/>
            <person name="Yun M.H."/>
        </authorList>
    </citation>
    <scope>NUCLEOTIDE SEQUENCE</scope>
    <source>
        <strain evidence="2">20211129_DDA</strain>
        <tissue evidence="2">Liver</tissue>
    </source>
</reference>
<protein>
    <submittedName>
        <fullName evidence="2">Uncharacterized protein</fullName>
    </submittedName>
</protein>
<evidence type="ECO:0000313" key="2">
    <source>
        <dbReference type="EMBL" id="KAJ1117818.1"/>
    </source>
</evidence>
<organism evidence="2 3">
    <name type="scientific">Pleurodeles waltl</name>
    <name type="common">Iberian ribbed newt</name>
    <dbReference type="NCBI Taxonomy" id="8319"/>
    <lineage>
        <taxon>Eukaryota</taxon>
        <taxon>Metazoa</taxon>
        <taxon>Chordata</taxon>
        <taxon>Craniata</taxon>
        <taxon>Vertebrata</taxon>
        <taxon>Euteleostomi</taxon>
        <taxon>Amphibia</taxon>
        <taxon>Batrachia</taxon>
        <taxon>Caudata</taxon>
        <taxon>Salamandroidea</taxon>
        <taxon>Salamandridae</taxon>
        <taxon>Pleurodelinae</taxon>
        <taxon>Pleurodeles</taxon>
    </lineage>
</organism>
<gene>
    <name evidence="2" type="ORF">NDU88_006014</name>
</gene>
<dbReference type="EMBL" id="JANPWB010000012">
    <property type="protein sequence ID" value="KAJ1117818.1"/>
    <property type="molecule type" value="Genomic_DNA"/>
</dbReference>
<evidence type="ECO:0000313" key="3">
    <source>
        <dbReference type="Proteomes" id="UP001066276"/>
    </source>
</evidence>